<dbReference type="PANTHER" id="PTHR11668">
    <property type="entry name" value="SERINE/THREONINE PROTEIN PHOSPHATASE"/>
    <property type="match status" value="1"/>
</dbReference>
<reference evidence="9 10" key="2">
    <citation type="journal article" date="2024" name="Int. J. Syst. Evol. Microbiol.">
        <title>Promethearchaeum syntrophicum gen. nov., sp. nov., an anaerobic, obligately syntrophic archaeon, the first isolate of the lineage 'Asgard' archaea, and proposal of the new archaeal phylum Promethearchaeota phyl. nov. and kingdom Promethearchaeati regn. nov.</title>
        <authorList>
            <person name="Imachi H."/>
            <person name="Nobu M.K."/>
            <person name="Kato S."/>
            <person name="Takaki Y."/>
            <person name="Miyazaki M."/>
            <person name="Miyata M."/>
            <person name="Ogawara M."/>
            <person name="Saito Y."/>
            <person name="Sakai S."/>
            <person name="Tahara Y.O."/>
            <person name="Takano Y."/>
            <person name="Tasumi E."/>
            <person name="Uematsu K."/>
            <person name="Yoshimura T."/>
            <person name="Itoh T."/>
            <person name="Ohkuma M."/>
            <person name="Takai K."/>
        </authorList>
    </citation>
    <scope>NUCLEOTIDE SEQUENCE [LARGE SCALE GENOMIC DNA]</scope>
    <source>
        <strain evidence="9 10">MK-D1</strain>
    </source>
</reference>
<dbReference type="AlphaFoldDB" id="A0A5B9DB31"/>
<dbReference type="Proteomes" id="UP000321408">
    <property type="component" value="Chromosome"/>
</dbReference>
<evidence type="ECO:0000256" key="5">
    <source>
        <dbReference type="ARBA" id="ARBA00022912"/>
    </source>
</evidence>
<gene>
    <name evidence="9" type="ORF">DSAG12_02031</name>
</gene>
<dbReference type="InterPro" id="IPR050341">
    <property type="entry name" value="PP1_catalytic_subunit"/>
</dbReference>
<organism evidence="9 10">
    <name type="scientific">Promethearchaeum syntrophicum</name>
    <dbReference type="NCBI Taxonomy" id="2594042"/>
    <lineage>
        <taxon>Archaea</taxon>
        <taxon>Promethearchaeati</taxon>
        <taxon>Promethearchaeota</taxon>
        <taxon>Promethearchaeia</taxon>
        <taxon>Promethearchaeales</taxon>
        <taxon>Promethearchaeaceae</taxon>
        <taxon>Promethearchaeum</taxon>
    </lineage>
</organism>
<accession>A0A5B9DB31</accession>
<evidence type="ECO:0000313" key="10">
    <source>
        <dbReference type="Proteomes" id="UP000321408"/>
    </source>
</evidence>
<keyword evidence="5" id="KW-0904">Protein phosphatase</keyword>
<evidence type="ECO:0000256" key="2">
    <source>
        <dbReference type="ARBA" id="ARBA00013081"/>
    </source>
</evidence>
<protein>
    <recommendedName>
        <fullName evidence="2">protein-serine/threonine phosphatase</fullName>
        <ecNumber evidence="2">3.1.3.16</ecNumber>
    </recommendedName>
</protein>
<comment type="catalytic activity">
    <reaction evidence="8">
        <text>O-phospho-L-threonyl-[protein] + H2O = L-threonyl-[protein] + phosphate</text>
        <dbReference type="Rhea" id="RHEA:47004"/>
        <dbReference type="Rhea" id="RHEA-COMP:11060"/>
        <dbReference type="Rhea" id="RHEA-COMP:11605"/>
        <dbReference type="ChEBI" id="CHEBI:15377"/>
        <dbReference type="ChEBI" id="CHEBI:30013"/>
        <dbReference type="ChEBI" id="CHEBI:43474"/>
        <dbReference type="ChEBI" id="CHEBI:61977"/>
        <dbReference type="EC" id="3.1.3.16"/>
    </reaction>
</comment>
<evidence type="ECO:0000256" key="1">
    <source>
        <dbReference type="ARBA" id="ARBA00001936"/>
    </source>
</evidence>
<dbReference type="SUPFAM" id="SSF56300">
    <property type="entry name" value="Metallo-dependent phosphatases"/>
    <property type="match status" value="1"/>
</dbReference>
<dbReference type="InterPro" id="IPR029052">
    <property type="entry name" value="Metallo-depent_PP-like"/>
</dbReference>
<dbReference type="EC" id="3.1.3.16" evidence="2"/>
<proteinExistence type="predicted"/>
<evidence type="ECO:0000313" key="9">
    <source>
        <dbReference type="EMBL" id="QEE16201.2"/>
    </source>
</evidence>
<dbReference type="CDD" id="cd00144">
    <property type="entry name" value="MPP_PPP_family"/>
    <property type="match status" value="1"/>
</dbReference>
<dbReference type="SMART" id="SM00156">
    <property type="entry name" value="PP2Ac"/>
    <property type="match status" value="1"/>
</dbReference>
<dbReference type="InterPro" id="IPR004843">
    <property type="entry name" value="Calcineurin-like_PHP"/>
</dbReference>
<dbReference type="PANTHER" id="PTHR11668:SF300">
    <property type="entry name" value="SERINE_THREONINE-PROTEIN PHOSPHATASE"/>
    <property type="match status" value="1"/>
</dbReference>
<dbReference type="InterPro" id="IPR006186">
    <property type="entry name" value="Ser/Thr-sp_prot-phosphatase"/>
</dbReference>
<reference evidence="9 10" key="1">
    <citation type="journal article" date="2020" name="Nature">
        <title>Isolation of an archaeon at the prokaryote-eukaryote interface.</title>
        <authorList>
            <person name="Imachi H."/>
            <person name="Nobu M.K."/>
            <person name="Nakahara N."/>
            <person name="Morono Y."/>
            <person name="Ogawara M."/>
            <person name="Takaki Y."/>
            <person name="Takano Y."/>
            <person name="Uematsu K."/>
            <person name="Ikuta T."/>
            <person name="Ito M."/>
            <person name="Matsui Y."/>
            <person name="Miyazaki M."/>
            <person name="Murata K."/>
            <person name="Saito Y."/>
            <person name="Sakai S."/>
            <person name="Song C."/>
            <person name="Tasumi E."/>
            <person name="Yamanaka Y."/>
            <person name="Yamaguchi T."/>
            <person name="Kamagata Y."/>
            <person name="Tamaki H."/>
            <person name="Takai K."/>
        </authorList>
    </citation>
    <scope>NUCLEOTIDE SEQUENCE [LARGE SCALE GENOMIC DNA]</scope>
    <source>
        <strain evidence="9 10">MK-D1</strain>
    </source>
</reference>
<sequence>MSENNYQKLLQKANLLESRDLLKCLQNLLECVQLLEEDPDIIKNSKREKEILKLRILRLGNKLNVDYSLDSDSKESDEVEAVKESKEAEEAEEAEEGEESKEAEGAEKAEKAEEVEIAKEPEEVETAKEPEEVEVAKDSEEVDAAKKDVETVEKSEIVDLIYSKLKKKISISYNEYLSFYKYVNKSNSEEPVPIIREEGEIAYFVGDTHGSYEESLIVINYFEKILEKSPDAKIIFDGDYVDRNLYDLENLTLITAFFLLYKNNVVMLRGNHEDQKINKYYGFYRNLKDFFIIQDRIDEIYGLILNFFMSLPVIHILTLKTSNNELKKIFTVHGGIPIDEKNPSNPIALDDLESKIQIKVPSYEEFDDYMSWLLWSDPKDNVADYELRPESGRNFFGESAFQRFMDFNKLDLMVRAHEILEQGYKFFFNQRLISIFSTSFYKNKRIGNAAIMRMKEINGSFDTPEFLPVNEAALNQDIKDNF</sequence>
<dbReference type="Pfam" id="PF00149">
    <property type="entry name" value="Metallophos"/>
    <property type="match status" value="1"/>
</dbReference>
<evidence type="ECO:0000256" key="3">
    <source>
        <dbReference type="ARBA" id="ARBA00022723"/>
    </source>
</evidence>
<keyword evidence="3" id="KW-0479">Metal-binding</keyword>
<keyword evidence="6" id="KW-0464">Manganese</keyword>
<evidence type="ECO:0000256" key="7">
    <source>
        <dbReference type="ARBA" id="ARBA00047761"/>
    </source>
</evidence>
<evidence type="ECO:0000256" key="8">
    <source>
        <dbReference type="ARBA" id="ARBA00048336"/>
    </source>
</evidence>
<comment type="catalytic activity">
    <reaction evidence="7">
        <text>O-phospho-L-seryl-[protein] + H2O = L-seryl-[protein] + phosphate</text>
        <dbReference type="Rhea" id="RHEA:20629"/>
        <dbReference type="Rhea" id="RHEA-COMP:9863"/>
        <dbReference type="Rhea" id="RHEA-COMP:11604"/>
        <dbReference type="ChEBI" id="CHEBI:15377"/>
        <dbReference type="ChEBI" id="CHEBI:29999"/>
        <dbReference type="ChEBI" id="CHEBI:43474"/>
        <dbReference type="ChEBI" id="CHEBI:83421"/>
        <dbReference type="EC" id="3.1.3.16"/>
    </reaction>
</comment>
<keyword evidence="4 9" id="KW-0378">Hydrolase</keyword>
<dbReference type="PROSITE" id="PS00125">
    <property type="entry name" value="SER_THR_PHOSPHATASE"/>
    <property type="match status" value="1"/>
</dbReference>
<dbReference type="GO" id="GO:0004722">
    <property type="term" value="F:protein serine/threonine phosphatase activity"/>
    <property type="evidence" value="ECO:0007669"/>
    <property type="project" value="UniProtKB-EC"/>
</dbReference>
<keyword evidence="10" id="KW-1185">Reference proteome</keyword>
<evidence type="ECO:0000256" key="6">
    <source>
        <dbReference type="ARBA" id="ARBA00023211"/>
    </source>
</evidence>
<dbReference type="Gene3D" id="3.60.21.10">
    <property type="match status" value="1"/>
</dbReference>
<dbReference type="GO" id="GO:0046872">
    <property type="term" value="F:metal ion binding"/>
    <property type="evidence" value="ECO:0007669"/>
    <property type="project" value="UniProtKB-KW"/>
</dbReference>
<evidence type="ECO:0000256" key="4">
    <source>
        <dbReference type="ARBA" id="ARBA00022801"/>
    </source>
</evidence>
<dbReference type="EMBL" id="CP042905">
    <property type="protein sequence ID" value="QEE16201.2"/>
    <property type="molecule type" value="Genomic_DNA"/>
</dbReference>
<dbReference type="PRINTS" id="PR00114">
    <property type="entry name" value="STPHPHTASE"/>
</dbReference>
<dbReference type="GO" id="GO:0005737">
    <property type="term" value="C:cytoplasm"/>
    <property type="evidence" value="ECO:0007669"/>
    <property type="project" value="TreeGrafter"/>
</dbReference>
<name>A0A5B9DB31_9ARCH</name>
<dbReference type="KEGG" id="psyt:DSAG12_02031"/>
<dbReference type="OrthoDB" id="303721at2157"/>
<comment type="cofactor">
    <cofactor evidence="1">
        <name>Mn(2+)</name>
        <dbReference type="ChEBI" id="CHEBI:29035"/>
    </cofactor>
</comment>